<proteinExistence type="predicted"/>
<evidence type="ECO:0000313" key="1">
    <source>
        <dbReference type="EMBL" id="KAI0033210.1"/>
    </source>
</evidence>
<keyword evidence="2" id="KW-1185">Reference proteome</keyword>
<gene>
    <name evidence="1" type="ORF">K488DRAFT_78023</name>
</gene>
<dbReference type="EMBL" id="MU273525">
    <property type="protein sequence ID" value="KAI0033210.1"/>
    <property type="molecule type" value="Genomic_DNA"/>
</dbReference>
<evidence type="ECO:0000313" key="2">
    <source>
        <dbReference type="Proteomes" id="UP000814128"/>
    </source>
</evidence>
<protein>
    <submittedName>
        <fullName evidence="1">Uncharacterized protein</fullName>
    </submittedName>
</protein>
<sequence length="262" mass="28046">MPRKESSTMPASAQAQQDAVSEGIEKLELPRSIVMRLAKSAVPEGTKLQKDTVTALVKGSTVFVNYLGAPAPVYAANDVSQSKQHKSVSASDVLKALEMVDFPDLVQPLQQELKSFKAKRARAGEASAVTNPTPRPSKLGRPKKSASASVDAAPTAASVPPPPAGPADGDAEMDDGAPGSDPEDDDDEQVDEDDSEGEPDEEQDEAEDIEMGVVRRPELSERREETAMSSSLSEIVEPRGRERDLRLSLSLSLSRTRVAPTW</sequence>
<organism evidence="1 2">
    <name type="scientific">Vararia minispora EC-137</name>
    <dbReference type="NCBI Taxonomy" id="1314806"/>
    <lineage>
        <taxon>Eukaryota</taxon>
        <taxon>Fungi</taxon>
        <taxon>Dikarya</taxon>
        <taxon>Basidiomycota</taxon>
        <taxon>Agaricomycotina</taxon>
        <taxon>Agaricomycetes</taxon>
        <taxon>Russulales</taxon>
        <taxon>Lachnocladiaceae</taxon>
        <taxon>Vararia</taxon>
    </lineage>
</organism>
<comment type="caution">
    <text evidence="1">The sequence shown here is derived from an EMBL/GenBank/DDBJ whole genome shotgun (WGS) entry which is preliminary data.</text>
</comment>
<dbReference type="Proteomes" id="UP000814128">
    <property type="component" value="Unassembled WGS sequence"/>
</dbReference>
<name>A0ACB8QNU8_9AGAM</name>
<reference evidence="1" key="1">
    <citation type="submission" date="2021-02" db="EMBL/GenBank/DDBJ databases">
        <authorList>
            <consortium name="DOE Joint Genome Institute"/>
            <person name="Ahrendt S."/>
            <person name="Looney B.P."/>
            <person name="Miyauchi S."/>
            <person name="Morin E."/>
            <person name="Drula E."/>
            <person name="Courty P.E."/>
            <person name="Chicoki N."/>
            <person name="Fauchery L."/>
            <person name="Kohler A."/>
            <person name="Kuo A."/>
            <person name="Labutti K."/>
            <person name="Pangilinan J."/>
            <person name="Lipzen A."/>
            <person name="Riley R."/>
            <person name="Andreopoulos W."/>
            <person name="He G."/>
            <person name="Johnson J."/>
            <person name="Barry K.W."/>
            <person name="Grigoriev I.V."/>
            <person name="Nagy L."/>
            <person name="Hibbett D."/>
            <person name="Henrissat B."/>
            <person name="Matheny P.B."/>
            <person name="Labbe J."/>
            <person name="Martin F."/>
        </authorList>
    </citation>
    <scope>NUCLEOTIDE SEQUENCE</scope>
    <source>
        <strain evidence="1">EC-137</strain>
    </source>
</reference>
<accession>A0ACB8QNU8</accession>
<reference evidence="1" key="2">
    <citation type="journal article" date="2022" name="New Phytol.">
        <title>Evolutionary transition to the ectomycorrhizal habit in the genomes of a hyperdiverse lineage of mushroom-forming fungi.</title>
        <authorList>
            <person name="Looney B."/>
            <person name="Miyauchi S."/>
            <person name="Morin E."/>
            <person name="Drula E."/>
            <person name="Courty P.E."/>
            <person name="Kohler A."/>
            <person name="Kuo A."/>
            <person name="LaButti K."/>
            <person name="Pangilinan J."/>
            <person name="Lipzen A."/>
            <person name="Riley R."/>
            <person name="Andreopoulos W."/>
            <person name="He G."/>
            <person name="Johnson J."/>
            <person name="Nolan M."/>
            <person name="Tritt A."/>
            <person name="Barry K.W."/>
            <person name="Grigoriev I.V."/>
            <person name="Nagy L.G."/>
            <person name="Hibbett D."/>
            <person name="Henrissat B."/>
            <person name="Matheny P.B."/>
            <person name="Labbe J."/>
            <person name="Martin F.M."/>
        </authorList>
    </citation>
    <scope>NUCLEOTIDE SEQUENCE</scope>
    <source>
        <strain evidence="1">EC-137</strain>
    </source>
</reference>